<keyword evidence="4 6" id="KW-1133">Transmembrane helix</keyword>
<organism evidence="7 8">
    <name type="scientific">Nesterenkonia salmonea</name>
    <dbReference type="NCBI Taxonomy" id="1804987"/>
    <lineage>
        <taxon>Bacteria</taxon>
        <taxon>Bacillati</taxon>
        <taxon>Actinomycetota</taxon>
        <taxon>Actinomycetes</taxon>
        <taxon>Micrococcales</taxon>
        <taxon>Micrococcaceae</taxon>
        <taxon>Nesterenkonia</taxon>
    </lineage>
</organism>
<feature type="transmembrane region" description="Helical" evidence="6">
    <location>
        <begin position="20"/>
        <end position="41"/>
    </location>
</feature>
<dbReference type="InterPro" id="IPR022791">
    <property type="entry name" value="L-PG_synthase/AglD"/>
</dbReference>
<dbReference type="PANTHER" id="PTHR40277">
    <property type="entry name" value="BLL5419 PROTEIN"/>
    <property type="match status" value="1"/>
</dbReference>
<feature type="transmembrane region" description="Helical" evidence="6">
    <location>
        <begin position="269"/>
        <end position="292"/>
    </location>
</feature>
<evidence type="ECO:0000256" key="5">
    <source>
        <dbReference type="ARBA" id="ARBA00023136"/>
    </source>
</evidence>
<evidence type="ECO:0000256" key="2">
    <source>
        <dbReference type="ARBA" id="ARBA00022475"/>
    </source>
</evidence>
<protein>
    <submittedName>
        <fullName evidence="7">Flippase-like domain-containing protein</fullName>
    </submittedName>
</protein>
<feature type="transmembrane region" description="Helical" evidence="6">
    <location>
        <begin position="53"/>
        <end position="74"/>
    </location>
</feature>
<proteinExistence type="predicted"/>
<feature type="transmembrane region" description="Helical" evidence="6">
    <location>
        <begin position="150"/>
        <end position="181"/>
    </location>
</feature>
<evidence type="ECO:0000256" key="3">
    <source>
        <dbReference type="ARBA" id="ARBA00022692"/>
    </source>
</evidence>
<reference evidence="7 8" key="1">
    <citation type="submission" date="2019-05" db="EMBL/GenBank/DDBJ databases">
        <title>Nesterenkonia sp. GY074 isolated from the Southern Atlantic Ocean.</title>
        <authorList>
            <person name="Zhang G."/>
        </authorList>
    </citation>
    <scope>NUCLEOTIDE SEQUENCE [LARGE SCALE GENOMIC DNA]</scope>
    <source>
        <strain evidence="7 8">GY074</strain>
    </source>
</reference>
<evidence type="ECO:0000313" key="8">
    <source>
        <dbReference type="Proteomes" id="UP000310458"/>
    </source>
</evidence>
<dbReference type="AlphaFoldDB" id="A0A5R9BEA8"/>
<evidence type="ECO:0000256" key="4">
    <source>
        <dbReference type="ARBA" id="ARBA00022989"/>
    </source>
</evidence>
<keyword evidence="3 6" id="KW-0812">Transmembrane</keyword>
<evidence type="ECO:0000313" key="7">
    <source>
        <dbReference type="EMBL" id="TLP98609.1"/>
    </source>
</evidence>
<name>A0A5R9BEA8_9MICC</name>
<keyword evidence="5 6" id="KW-0472">Membrane</keyword>
<dbReference type="Proteomes" id="UP000310458">
    <property type="component" value="Unassembled WGS sequence"/>
</dbReference>
<feature type="transmembrane region" description="Helical" evidence="6">
    <location>
        <begin position="225"/>
        <end position="249"/>
    </location>
</feature>
<dbReference type="OrthoDB" id="4803763at2"/>
<dbReference type="GO" id="GO:0005886">
    <property type="term" value="C:plasma membrane"/>
    <property type="evidence" value="ECO:0007669"/>
    <property type="project" value="UniProtKB-SubCell"/>
</dbReference>
<feature type="transmembrane region" description="Helical" evidence="6">
    <location>
        <begin position="193"/>
        <end position="218"/>
    </location>
</feature>
<keyword evidence="8" id="KW-1185">Reference proteome</keyword>
<dbReference type="EMBL" id="VAVZ01000008">
    <property type="protein sequence ID" value="TLP98609.1"/>
    <property type="molecule type" value="Genomic_DNA"/>
</dbReference>
<comment type="subcellular location">
    <subcellularLocation>
        <location evidence="1">Cell membrane</location>
        <topology evidence="1">Multi-pass membrane protein</topology>
    </subcellularLocation>
</comment>
<accession>A0A5R9BEA8</accession>
<comment type="caution">
    <text evidence="7">The sequence shown here is derived from an EMBL/GenBank/DDBJ whole genome shotgun (WGS) entry which is preliminary data.</text>
</comment>
<dbReference type="Pfam" id="PF03706">
    <property type="entry name" value="LPG_synthase_TM"/>
    <property type="match status" value="1"/>
</dbReference>
<evidence type="ECO:0000256" key="6">
    <source>
        <dbReference type="SAM" id="Phobius"/>
    </source>
</evidence>
<evidence type="ECO:0000256" key="1">
    <source>
        <dbReference type="ARBA" id="ARBA00004651"/>
    </source>
</evidence>
<gene>
    <name evidence="7" type="ORF">FEF26_04215</name>
</gene>
<keyword evidence="2" id="KW-1003">Cell membrane</keyword>
<dbReference type="PANTHER" id="PTHR40277:SF1">
    <property type="entry name" value="BLL5419 PROTEIN"/>
    <property type="match status" value="1"/>
</dbReference>
<sequence length="319" mass="33000">MNNPAQTRAGQAARLPWRTIAVGTTQILITGAILLAIGMLWGPENFTSAMRGLPWWSFAAAGALGGAGVVVQALRWRIVARHHRIEVGLGAAIARCWQAAFLNSVLPGGLAGDALRAADDSTDASVTSRRRALASGFASMAAERLVGTSVVFTAGGVVLLPLAPLAAAGCLLAALIAAVIASRWLRRVPAAGVLQIILLSVLGWACFATLFMLSVAVLDPDAPLAVLPSSAAVALAGMSVPVGVGGWGIREMASAWSFTLSGLSSADGIRVSVGYGVLALASTVPGAVILALRVMPRLRQARYFAAGPRQRNRRRRATL</sequence>